<reference evidence="12" key="1">
    <citation type="submission" date="2025-08" db="UniProtKB">
        <authorList>
            <consortium name="RefSeq"/>
        </authorList>
    </citation>
    <scope>IDENTIFICATION</scope>
    <source>
        <tissue evidence="12">Muscle</tissue>
    </source>
</reference>
<feature type="binding site" description="axial binding residue" evidence="9">
    <location>
        <position position="468"/>
    </location>
    <ligand>
        <name>heme b</name>
        <dbReference type="ChEBI" id="CHEBI:60344"/>
    </ligand>
    <ligandPart>
        <name>Fe</name>
        <dbReference type="ChEBI" id="CHEBI:18248"/>
    </ligandPart>
</feature>
<comment type="cofactor">
    <cofactor evidence="1">
        <name>heme b</name>
        <dbReference type="ChEBI" id="CHEBI:60344"/>
    </cofactor>
</comment>
<comment type="similarity">
    <text evidence="8">Belongs to the peroxidase family. XPO subfamily.</text>
</comment>
<keyword evidence="5" id="KW-0560">Oxidoreductase</keyword>
<evidence type="ECO:0000256" key="6">
    <source>
        <dbReference type="ARBA" id="ARBA00023004"/>
    </source>
</evidence>
<dbReference type="GO" id="GO:0005615">
    <property type="term" value="C:extracellular space"/>
    <property type="evidence" value="ECO:0007669"/>
    <property type="project" value="TreeGrafter"/>
</dbReference>
<sequence>MTLLGSIITLCLVGAMDSSLNEVSEVLSDSSLLSIISEARQLVDTAYLQARRSLKKKLEEKLANPMDFLKHLKDPVGRTRSAVRAADYMETTLKLLKRKLHLSGEQRFNVTDLLSRKQKEMIFRGTGCYSQTRPIKCPKQDIYRTITGECNNRRHPHLGSSNRGFARWLPAVYEDGVSVPRGASEGRHYNGFPLPLVRKVSNEIAHTANENVTADQELSLVFMHWGQWVNHDIDLAPASGEGASLELLCHTDCAFKPPCFPIKFPPDDPRVVGPDTCMPFVQSAPACTPGAFSREQLNAATSFIDASTLYGSDGALARSLRNLSGQLGLMAVNQDFTDAGLELLPFENVTKSVCVLTDPGANIPCFRAGDKRVTENLGLSAMHTIFLREHNRLVTELRELNPHWDGEKLYQESRKIVIAINQIITYRDYLPLLLAEETSKWIPQYRGYDEEVDPRASNVFSLAFRFGHTSVQPFVSRLDEGFQPLGSFSHVPLHLTFCATWRIIMEGGIDPLVRGMVVDHAKKMEQNQLMVEELQNHLFEQLEVMGLDLAAMNMQRGRDHGLPGYNAWRGFCGLSQPQTVEEFSEVLGNPQLAKKFLDVYGTPDNIDLWIGAVAEPVVPQGRVGPLLSCIIGTQFRNLRDGDRFWWENPGVFTPQQLQALRKITLSKVFCDNTRIQKIPRDVFRINSYPEDFTDCQEIDTLDLSPWKDEPESGTKGTFLSHFQDLVNH</sequence>
<dbReference type="GO" id="GO:0042742">
    <property type="term" value="P:defense response to bacterium"/>
    <property type="evidence" value="ECO:0007669"/>
    <property type="project" value="TreeGrafter"/>
</dbReference>
<dbReference type="GO" id="GO:0020037">
    <property type="term" value="F:heme binding"/>
    <property type="evidence" value="ECO:0007669"/>
    <property type="project" value="InterPro"/>
</dbReference>
<dbReference type="CDD" id="cd09824">
    <property type="entry name" value="myeloperoxidase_like"/>
    <property type="match status" value="1"/>
</dbReference>
<dbReference type="InterPro" id="IPR037120">
    <property type="entry name" value="Haem_peroxidase_sf_animal"/>
</dbReference>
<evidence type="ECO:0000256" key="9">
    <source>
        <dbReference type="PIRSR" id="PIRSR619791-2"/>
    </source>
</evidence>
<accession>A0A7R5KSG1</accession>
<keyword evidence="6 9" id="KW-0408">Iron</keyword>
<keyword evidence="4 10" id="KW-0732">Signal</keyword>
<dbReference type="Proteomes" id="UP000504627">
    <property type="component" value="Unplaced"/>
</dbReference>
<dbReference type="GeneID" id="113992182"/>
<evidence type="ECO:0000256" key="10">
    <source>
        <dbReference type="SAM" id="SignalP"/>
    </source>
</evidence>
<keyword evidence="2 9" id="KW-0349">Heme</keyword>
<dbReference type="InterPro" id="IPR010255">
    <property type="entry name" value="Haem_peroxidase_sf"/>
</dbReference>
<dbReference type="PANTHER" id="PTHR11475">
    <property type="entry name" value="OXIDASE/PEROXIDASE"/>
    <property type="match status" value="1"/>
</dbReference>
<feature type="chain" id="PRO_5030966510" evidence="10">
    <location>
        <begin position="19"/>
        <end position="728"/>
    </location>
</feature>
<evidence type="ECO:0000256" key="7">
    <source>
        <dbReference type="ARBA" id="ARBA00023157"/>
    </source>
</evidence>
<evidence type="ECO:0000313" key="12">
    <source>
        <dbReference type="RefSeq" id="XP_039244151.1"/>
    </source>
</evidence>
<keyword evidence="3 9" id="KW-0479">Metal-binding</keyword>
<dbReference type="Pfam" id="PF03098">
    <property type="entry name" value="An_peroxidase"/>
    <property type="match status" value="1"/>
</dbReference>
<dbReference type="RefSeq" id="XP_039244151.1">
    <property type="nucleotide sequence ID" value="XM_039388217.1"/>
</dbReference>
<dbReference type="PRINTS" id="PR00457">
    <property type="entry name" value="ANPEROXIDASE"/>
</dbReference>
<dbReference type="SUPFAM" id="SSF48113">
    <property type="entry name" value="Heme-dependent peroxidases"/>
    <property type="match status" value="1"/>
</dbReference>
<evidence type="ECO:0000256" key="8">
    <source>
        <dbReference type="ARBA" id="ARBA00061342"/>
    </source>
</evidence>
<name>A0A7R5KSG1_9PASS</name>
<evidence type="ECO:0000256" key="2">
    <source>
        <dbReference type="ARBA" id="ARBA00022617"/>
    </source>
</evidence>
<dbReference type="InterPro" id="IPR019791">
    <property type="entry name" value="Haem_peroxidase_animal"/>
</dbReference>
<gene>
    <name evidence="12" type="primary">LOC113992182</name>
</gene>
<dbReference type="GO" id="GO:0046872">
    <property type="term" value="F:metal ion binding"/>
    <property type="evidence" value="ECO:0007669"/>
    <property type="project" value="UniProtKB-KW"/>
</dbReference>
<dbReference type="AlphaFoldDB" id="A0A7R5KSG1"/>
<dbReference type="FunFam" id="1.10.640.10:FF:000001">
    <property type="entry name" value="Peroxidasin homolog"/>
    <property type="match status" value="1"/>
</dbReference>
<keyword evidence="11" id="KW-1185">Reference proteome</keyword>
<evidence type="ECO:0000313" key="11">
    <source>
        <dbReference type="Proteomes" id="UP000504627"/>
    </source>
</evidence>
<dbReference type="GO" id="GO:0006979">
    <property type="term" value="P:response to oxidative stress"/>
    <property type="evidence" value="ECO:0007669"/>
    <property type="project" value="InterPro"/>
</dbReference>
<protein>
    <submittedName>
        <fullName evidence="12">Myeloperoxidase-like</fullName>
    </submittedName>
</protein>
<dbReference type="Gene3D" id="1.10.640.10">
    <property type="entry name" value="Haem peroxidase domain superfamily, animal type"/>
    <property type="match status" value="1"/>
</dbReference>
<evidence type="ECO:0000256" key="1">
    <source>
        <dbReference type="ARBA" id="ARBA00001970"/>
    </source>
</evidence>
<feature type="signal peptide" evidence="10">
    <location>
        <begin position="1"/>
        <end position="18"/>
    </location>
</feature>
<dbReference type="PANTHER" id="PTHR11475:SF135">
    <property type="entry name" value="EOSINOPHIL PEROXIDASE"/>
    <property type="match status" value="1"/>
</dbReference>
<organism evidence="11 12">
    <name type="scientific">Pipra filicauda</name>
    <name type="common">Wire-tailed manakin</name>
    <dbReference type="NCBI Taxonomy" id="649802"/>
    <lineage>
        <taxon>Eukaryota</taxon>
        <taxon>Metazoa</taxon>
        <taxon>Chordata</taxon>
        <taxon>Craniata</taxon>
        <taxon>Vertebrata</taxon>
        <taxon>Euteleostomi</taxon>
        <taxon>Archelosauria</taxon>
        <taxon>Archosauria</taxon>
        <taxon>Dinosauria</taxon>
        <taxon>Saurischia</taxon>
        <taxon>Theropoda</taxon>
        <taxon>Coelurosauria</taxon>
        <taxon>Aves</taxon>
        <taxon>Neognathae</taxon>
        <taxon>Neoaves</taxon>
        <taxon>Telluraves</taxon>
        <taxon>Australaves</taxon>
        <taxon>Passeriformes</taxon>
        <taxon>Pipridae</taxon>
        <taxon>Pipra</taxon>
    </lineage>
</organism>
<evidence type="ECO:0000256" key="4">
    <source>
        <dbReference type="ARBA" id="ARBA00022729"/>
    </source>
</evidence>
<evidence type="ECO:0000256" key="3">
    <source>
        <dbReference type="ARBA" id="ARBA00022723"/>
    </source>
</evidence>
<evidence type="ECO:0000256" key="5">
    <source>
        <dbReference type="ARBA" id="ARBA00023002"/>
    </source>
</evidence>
<dbReference type="GO" id="GO:0004601">
    <property type="term" value="F:peroxidase activity"/>
    <property type="evidence" value="ECO:0007669"/>
    <property type="project" value="InterPro"/>
</dbReference>
<dbReference type="InParanoid" id="A0A7R5KSG1"/>
<dbReference type="PROSITE" id="PS50292">
    <property type="entry name" value="PEROXIDASE_3"/>
    <property type="match status" value="1"/>
</dbReference>
<keyword evidence="7" id="KW-1015">Disulfide bond</keyword>
<proteinExistence type="inferred from homology"/>